<proteinExistence type="predicted"/>
<organism evidence="2 3">
    <name type="scientific">Embleya scabrispora</name>
    <dbReference type="NCBI Taxonomy" id="159449"/>
    <lineage>
        <taxon>Bacteria</taxon>
        <taxon>Bacillati</taxon>
        <taxon>Actinomycetota</taxon>
        <taxon>Actinomycetes</taxon>
        <taxon>Kitasatosporales</taxon>
        <taxon>Streptomycetaceae</taxon>
        <taxon>Embleya</taxon>
    </lineage>
</organism>
<evidence type="ECO:0000256" key="1">
    <source>
        <dbReference type="SAM" id="Phobius"/>
    </source>
</evidence>
<keyword evidence="1" id="KW-0472">Membrane</keyword>
<evidence type="ECO:0000313" key="3">
    <source>
        <dbReference type="Proteomes" id="UP000190037"/>
    </source>
</evidence>
<sequence length="81" mass="8661">MARVARPPIHSPGVAVITVFIVTDLLLVVGVLIVFLGLRDRARTRTATHDGLRIERDNTTRAEASGGVLGVHTNHGSWPGV</sequence>
<accession>A0A1T3NTL6</accession>
<gene>
    <name evidence="2" type="ORF">B4N89_02870</name>
</gene>
<protein>
    <submittedName>
        <fullName evidence="2">Uncharacterized protein</fullName>
    </submittedName>
</protein>
<comment type="caution">
    <text evidence="2">The sequence shown here is derived from an EMBL/GenBank/DDBJ whole genome shotgun (WGS) entry which is preliminary data.</text>
</comment>
<feature type="transmembrane region" description="Helical" evidence="1">
    <location>
        <begin position="12"/>
        <end position="38"/>
    </location>
</feature>
<dbReference type="RefSeq" id="WP_078974298.1">
    <property type="nucleotide sequence ID" value="NZ_MWQN01000001.1"/>
</dbReference>
<keyword evidence="1" id="KW-0812">Transmembrane</keyword>
<keyword evidence="3" id="KW-1185">Reference proteome</keyword>
<keyword evidence="1" id="KW-1133">Transmembrane helix</keyword>
<name>A0A1T3NTL6_9ACTN</name>
<dbReference type="Proteomes" id="UP000190037">
    <property type="component" value="Unassembled WGS sequence"/>
</dbReference>
<evidence type="ECO:0000313" key="2">
    <source>
        <dbReference type="EMBL" id="OPC80030.1"/>
    </source>
</evidence>
<dbReference type="STRING" id="159449.B4N89_02870"/>
<dbReference type="OrthoDB" id="9991216at2"/>
<reference evidence="2 3" key="1">
    <citation type="submission" date="2017-03" db="EMBL/GenBank/DDBJ databases">
        <title>Draft genome sequence of Streptomyces scabrisporus NF3, endophyte isolated from Amphipterygium adstringens.</title>
        <authorList>
            <person name="Vazquez M."/>
            <person name="Ceapa C.D."/>
            <person name="Rodriguez Luna D."/>
            <person name="Sanchez Esquivel S."/>
        </authorList>
    </citation>
    <scope>NUCLEOTIDE SEQUENCE [LARGE SCALE GENOMIC DNA]</scope>
    <source>
        <strain evidence="2 3">NF3</strain>
    </source>
</reference>
<dbReference type="EMBL" id="MWQN01000001">
    <property type="protein sequence ID" value="OPC80030.1"/>
    <property type="molecule type" value="Genomic_DNA"/>
</dbReference>
<dbReference type="AlphaFoldDB" id="A0A1T3NTL6"/>